<accession>A0AAW4U2T6</accession>
<proteinExistence type="predicted"/>
<dbReference type="RefSeq" id="WP_193526442.1">
    <property type="nucleotide sequence ID" value="NZ_CAUGFQ010000017.1"/>
</dbReference>
<reference evidence="2" key="1">
    <citation type="submission" date="2021-10" db="EMBL/GenBank/DDBJ databases">
        <title>Collection of gut derived symbiotic bacterial strains cultured from healthy donors.</title>
        <authorList>
            <person name="Lin H."/>
            <person name="Littmann E."/>
            <person name="Claire K."/>
            <person name="Pamer E."/>
        </authorList>
    </citation>
    <scope>NUCLEOTIDE SEQUENCE</scope>
    <source>
        <strain evidence="2">MSK.7.16</strain>
    </source>
</reference>
<organism evidence="2 3">
    <name type="scientific">Megamonas funiformis</name>
    <dbReference type="NCBI Taxonomy" id="437897"/>
    <lineage>
        <taxon>Bacteria</taxon>
        <taxon>Bacillati</taxon>
        <taxon>Bacillota</taxon>
        <taxon>Negativicutes</taxon>
        <taxon>Selenomonadales</taxon>
        <taxon>Selenomonadaceae</taxon>
        <taxon>Megamonas</taxon>
    </lineage>
</organism>
<keyword evidence="1" id="KW-0732">Signal</keyword>
<evidence type="ECO:0000256" key="1">
    <source>
        <dbReference type="SAM" id="SignalP"/>
    </source>
</evidence>
<evidence type="ECO:0000313" key="3">
    <source>
        <dbReference type="Proteomes" id="UP001198190"/>
    </source>
</evidence>
<gene>
    <name evidence="2" type="ORF">LIY65_08975</name>
</gene>
<dbReference type="EMBL" id="JAJCGD010000026">
    <property type="protein sequence ID" value="MCB6828823.1"/>
    <property type="molecule type" value="Genomic_DNA"/>
</dbReference>
<feature type="signal peptide" evidence="1">
    <location>
        <begin position="1"/>
        <end position="26"/>
    </location>
</feature>
<evidence type="ECO:0000313" key="2">
    <source>
        <dbReference type="EMBL" id="MCB6828823.1"/>
    </source>
</evidence>
<name>A0AAW4U2T6_9FIRM</name>
<dbReference type="Proteomes" id="UP001198190">
    <property type="component" value="Unassembled WGS sequence"/>
</dbReference>
<dbReference type="AlphaFoldDB" id="A0AAW4U2T6"/>
<comment type="caution">
    <text evidence="2">The sequence shown here is derived from an EMBL/GenBank/DDBJ whole genome shotgun (WGS) entry which is preliminary data.</text>
</comment>
<feature type="chain" id="PRO_5043599200" evidence="1">
    <location>
        <begin position="27"/>
        <end position="153"/>
    </location>
</feature>
<sequence>MKIFKKSLLILGTCSFLSLSTNLVNANPTFVPDETIQAINEFNKETNFDIALTEYRNQSNSFVVDDMFNNIDLLKAEIEYQIKIAKDNNQIDKVVTLESYLKSLNNNNTFVIEYMNLSNSSFNDYEIANQIQDSINNILTNVKIDNKNNESNY</sequence>
<protein>
    <submittedName>
        <fullName evidence="2">Uncharacterized protein</fullName>
    </submittedName>
</protein>